<dbReference type="GO" id="GO:0000139">
    <property type="term" value="C:Golgi membrane"/>
    <property type="evidence" value="ECO:0007669"/>
    <property type="project" value="UniProtKB-SubCell"/>
</dbReference>
<dbReference type="Pfam" id="PF04572">
    <property type="entry name" value="Gb3_synth"/>
    <property type="match status" value="1"/>
</dbReference>
<dbReference type="InterPro" id="IPR007652">
    <property type="entry name" value="A1-4-GlycosylTfrase_dom"/>
</dbReference>
<evidence type="ECO:0000256" key="4">
    <source>
        <dbReference type="ARBA" id="ARBA00022679"/>
    </source>
</evidence>
<dbReference type="PANTHER" id="PTHR12042:SF21">
    <property type="entry name" value="ALPHA1,4-GALACTOSYLTRANSFERASE 1-RELATED"/>
    <property type="match status" value="1"/>
</dbReference>
<keyword evidence="5" id="KW-0333">Golgi apparatus</keyword>
<evidence type="ECO:0000256" key="5">
    <source>
        <dbReference type="ARBA" id="ARBA00023034"/>
    </source>
</evidence>
<keyword evidence="4 9" id="KW-0808">Transferase</keyword>
<keyword evidence="6 7" id="KW-0472">Membrane</keyword>
<proteinExistence type="evidence at transcript level"/>
<keyword evidence="7" id="KW-1133">Transmembrane helix</keyword>
<feature type="domain" description="Alpha 1,4-glycosyltransferase" evidence="8">
    <location>
        <begin position="220"/>
        <end position="344"/>
    </location>
</feature>
<evidence type="ECO:0000256" key="6">
    <source>
        <dbReference type="ARBA" id="ARBA00023136"/>
    </source>
</evidence>
<dbReference type="EMBL" id="BT122009">
    <property type="protein sequence ID" value="ADD38939.1"/>
    <property type="molecule type" value="mRNA"/>
</dbReference>
<feature type="transmembrane region" description="Helical" evidence="7">
    <location>
        <begin position="7"/>
        <end position="26"/>
    </location>
</feature>
<name>D3PK53_LEPSM</name>
<keyword evidence="7" id="KW-0812">Transmembrane</keyword>
<comment type="subcellular location">
    <subcellularLocation>
        <location evidence="1">Golgi apparatus membrane</location>
        <topology evidence="1">Single-pass type II membrane protein</topology>
    </subcellularLocation>
</comment>
<gene>
    <name evidence="9" type="primary">A4GAT</name>
</gene>
<evidence type="ECO:0000256" key="1">
    <source>
        <dbReference type="ARBA" id="ARBA00004323"/>
    </source>
</evidence>
<dbReference type="AlphaFoldDB" id="D3PK53"/>
<dbReference type="InterPro" id="IPR051981">
    <property type="entry name" value="Glycosyltransf_32"/>
</dbReference>
<accession>D3PK53</accession>
<dbReference type="Gene3D" id="3.90.550.20">
    <property type="match status" value="1"/>
</dbReference>
<sequence>MLQLLKTSFMAVIISILLLVNWYIFFSTKFNKYGNQKSISNLLNKELSFPNDSQIPLFVKTIKNHTMFYEVNIPKDTSFFFLETSGRSHLTLKELCALESAAKLHPKRNIFYLMTNKTYARSALVHEIMEKYSNIQLLSIDLTYVFKGTVIESLWLKNKIQNSIYFNAHMSDVLRYWFVYNYGGTYLDSDIIVLKELPLNYNYAGVENMEPLLVANSVLHFTHHHKLLKMIIADVSQNYDGSAWAKNGPLMVTSNLIQLCKAKIMKTINDAKCYNIQLLPPNTFFSIYYPSWKLYFDTSSREIVKKRLNNSLIAHYWGKLSSKTKIKSGMPIHDLALEKCSLTAKYFK</sequence>
<evidence type="ECO:0000259" key="8">
    <source>
        <dbReference type="Pfam" id="PF04572"/>
    </source>
</evidence>
<dbReference type="GO" id="GO:0006688">
    <property type="term" value="P:glycosphingolipid biosynthetic process"/>
    <property type="evidence" value="ECO:0007669"/>
    <property type="project" value="TreeGrafter"/>
</dbReference>
<evidence type="ECO:0000256" key="3">
    <source>
        <dbReference type="ARBA" id="ARBA00022676"/>
    </source>
</evidence>
<dbReference type="SUPFAM" id="SSF53448">
    <property type="entry name" value="Nucleotide-diphospho-sugar transferases"/>
    <property type="match status" value="1"/>
</dbReference>
<reference evidence="9" key="1">
    <citation type="submission" date="2010-03" db="EMBL/GenBank/DDBJ databases">
        <title>Atlantic Lepeophtheirus salmonis ESTs and full-length cDNAs.</title>
        <authorList>
            <person name="Yasuike M."/>
            <person name="von Schalburg K."/>
            <person name="Cooper G."/>
            <person name="Leong J."/>
            <person name="Nilsen F."/>
            <person name="Jones S.R.M."/>
            <person name="Koop B.F."/>
        </authorList>
    </citation>
    <scope>NUCLEOTIDE SEQUENCE</scope>
    <source>
        <strain evidence="9">Atlantic form</strain>
        <tissue evidence="9">Mixed tissue</tissue>
    </source>
</reference>
<dbReference type="InterPro" id="IPR007577">
    <property type="entry name" value="GlycoTrfase_DXD_sugar-bd_CS"/>
</dbReference>
<keyword evidence="3 9" id="KW-0328">Glycosyltransferase</keyword>
<dbReference type="Pfam" id="PF04488">
    <property type="entry name" value="Gly_transf_sug"/>
    <property type="match status" value="1"/>
</dbReference>
<evidence type="ECO:0000256" key="2">
    <source>
        <dbReference type="ARBA" id="ARBA00009003"/>
    </source>
</evidence>
<protein>
    <submittedName>
        <fullName evidence="9">Lactosylceramide 4-alpha-galactosyltransferase</fullName>
    </submittedName>
</protein>
<evidence type="ECO:0000256" key="7">
    <source>
        <dbReference type="SAM" id="Phobius"/>
    </source>
</evidence>
<evidence type="ECO:0000313" key="9">
    <source>
        <dbReference type="EMBL" id="ADD38939.1"/>
    </source>
</evidence>
<organism evidence="9">
    <name type="scientific">Lepeophtheirus salmonis</name>
    <name type="common">Salmon louse</name>
    <name type="synonym">Caligus salmonis</name>
    <dbReference type="NCBI Taxonomy" id="72036"/>
    <lineage>
        <taxon>Eukaryota</taxon>
        <taxon>Metazoa</taxon>
        <taxon>Ecdysozoa</taxon>
        <taxon>Arthropoda</taxon>
        <taxon>Crustacea</taxon>
        <taxon>Multicrustacea</taxon>
        <taxon>Hexanauplia</taxon>
        <taxon>Copepoda</taxon>
        <taxon>Siphonostomatoida</taxon>
        <taxon>Caligidae</taxon>
        <taxon>Lepeophtheirus</taxon>
    </lineage>
</organism>
<dbReference type="CAZy" id="GT32">
    <property type="family name" value="Glycosyltransferase Family 32"/>
</dbReference>
<dbReference type="InterPro" id="IPR029044">
    <property type="entry name" value="Nucleotide-diphossugar_trans"/>
</dbReference>
<dbReference type="GO" id="GO:0016758">
    <property type="term" value="F:hexosyltransferase activity"/>
    <property type="evidence" value="ECO:0007669"/>
    <property type="project" value="TreeGrafter"/>
</dbReference>
<dbReference type="PANTHER" id="PTHR12042">
    <property type="entry name" value="LACTOSYLCERAMIDE 4-ALPHA-GALACTOSYLTRANSFERASE ALPHA- 1,4-GALACTOSYLTRANSFERASE"/>
    <property type="match status" value="1"/>
</dbReference>
<comment type="similarity">
    <text evidence="2">Belongs to the glycosyltransferase 32 family.</text>
</comment>
<dbReference type="OrthoDB" id="6333746at2759"/>